<proteinExistence type="predicted"/>
<evidence type="ECO:0000256" key="2">
    <source>
        <dbReference type="ARBA" id="ARBA00012646"/>
    </source>
</evidence>
<dbReference type="EC" id="3.1.3.2" evidence="2"/>
<feature type="domain" description="Calcineurin-like phosphoesterase" evidence="5">
    <location>
        <begin position="133"/>
        <end position="212"/>
    </location>
</feature>
<dbReference type="OrthoDB" id="1435350at2759"/>
<dbReference type="Gene3D" id="3.60.21.10">
    <property type="match status" value="1"/>
</dbReference>
<comment type="catalytic activity">
    <reaction evidence="1">
        <text>a phosphate monoester + H2O = an alcohol + phosphate</text>
        <dbReference type="Rhea" id="RHEA:15017"/>
        <dbReference type="ChEBI" id="CHEBI:15377"/>
        <dbReference type="ChEBI" id="CHEBI:30879"/>
        <dbReference type="ChEBI" id="CHEBI:43474"/>
        <dbReference type="ChEBI" id="CHEBI:67140"/>
        <dbReference type="EC" id="3.1.3.2"/>
    </reaction>
</comment>
<dbReference type="AlphaFoldDB" id="A0A2Z6ME14"/>
<dbReference type="SUPFAM" id="SSF56300">
    <property type="entry name" value="Metallo-dependent phosphatases"/>
    <property type="match status" value="1"/>
</dbReference>
<evidence type="ECO:0000256" key="1">
    <source>
        <dbReference type="ARBA" id="ARBA00000032"/>
    </source>
</evidence>
<dbReference type="Pfam" id="PF00149">
    <property type="entry name" value="Metallophos"/>
    <property type="match status" value="1"/>
</dbReference>
<reference evidence="7" key="1">
    <citation type="journal article" date="2017" name="Front. Plant Sci.">
        <title>Climate Clever Clovers: New Paradigm to Reduce the Environmental Footprint of Ruminants by Breeding Low Methanogenic Forages Utilizing Haplotype Variation.</title>
        <authorList>
            <person name="Kaur P."/>
            <person name="Appels R."/>
            <person name="Bayer P.E."/>
            <person name="Keeble-Gagnere G."/>
            <person name="Wang J."/>
            <person name="Hirakawa H."/>
            <person name="Shirasawa K."/>
            <person name="Vercoe P."/>
            <person name="Stefanova K."/>
            <person name="Durmic Z."/>
            <person name="Nichols P."/>
            <person name="Revell C."/>
            <person name="Isobe S.N."/>
            <person name="Edwards D."/>
            <person name="Erskine W."/>
        </authorList>
    </citation>
    <scope>NUCLEOTIDE SEQUENCE [LARGE SCALE GENOMIC DNA]</scope>
    <source>
        <strain evidence="7">cv. Daliak</strain>
    </source>
</reference>
<dbReference type="EMBL" id="DF973228">
    <property type="protein sequence ID" value="GAU21370.1"/>
    <property type="molecule type" value="Genomic_DNA"/>
</dbReference>
<evidence type="ECO:0000259" key="5">
    <source>
        <dbReference type="Pfam" id="PF00149"/>
    </source>
</evidence>
<keyword evidence="7" id="KW-1185">Reference proteome</keyword>
<dbReference type="PANTHER" id="PTHR22953:SF55">
    <property type="entry name" value="BIFUNCTIONAL PURPLE ACID PHOSPHATASE 26"/>
    <property type="match status" value="1"/>
</dbReference>
<name>A0A2Z6ME14_TRISU</name>
<accession>A0A2Z6ME14</accession>
<protein>
    <recommendedName>
        <fullName evidence="2">acid phosphatase</fullName>
        <ecNumber evidence="2">3.1.3.2</ecNumber>
    </recommendedName>
</protein>
<organism evidence="6 7">
    <name type="scientific">Trifolium subterraneum</name>
    <name type="common">Subterranean clover</name>
    <dbReference type="NCBI Taxonomy" id="3900"/>
    <lineage>
        <taxon>Eukaryota</taxon>
        <taxon>Viridiplantae</taxon>
        <taxon>Streptophyta</taxon>
        <taxon>Embryophyta</taxon>
        <taxon>Tracheophyta</taxon>
        <taxon>Spermatophyta</taxon>
        <taxon>Magnoliopsida</taxon>
        <taxon>eudicotyledons</taxon>
        <taxon>Gunneridae</taxon>
        <taxon>Pentapetalae</taxon>
        <taxon>rosids</taxon>
        <taxon>fabids</taxon>
        <taxon>Fabales</taxon>
        <taxon>Fabaceae</taxon>
        <taxon>Papilionoideae</taxon>
        <taxon>50 kb inversion clade</taxon>
        <taxon>NPAAA clade</taxon>
        <taxon>Hologalegina</taxon>
        <taxon>IRL clade</taxon>
        <taxon>Trifolieae</taxon>
        <taxon>Trifolium</taxon>
    </lineage>
</organism>
<sequence>MSSSIPKDVVGGSSSAPPVLRNSKGNRTDIAWKHGVSVDGGTRRIKCNYGGKVVIGGVYRLKHHLGHTQCNVGACESVPDDVKIQMWELCTENEILDFTIESEDLEGGTQNEEHEVAATVELEEDECEINNLDDEFEGDEDVKYTPQYKWLCEELTRVDREKTPWLIVLMHVSLYSTNEAHYMVGERMRVVFGSWFIKYKVDVIFVGHVHAYEIPV</sequence>
<dbReference type="Proteomes" id="UP000242715">
    <property type="component" value="Unassembled WGS sequence"/>
</dbReference>
<evidence type="ECO:0000256" key="4">
    <source>
        <dbReference type="SAM" id="MobiDB-lite"/>
    </source>
</evidence>
<evidence type="ECO:0000256" key="3">
    <source>
        <dbReference type="ARBA" id="ARBA00022729"/>
    </source>
</evidence>
<dbReference type="GO" id="GO:0003993">
    <property type="term" value="F:acid phosphatase activity"/>
    <property type="evidence" value="ECO:0007669"/>
    <property type="project" value="UniProtKB-EC"/>
</dbReference>
<dbReference type="InterPro" id="IPR039331">
    <property type="entry name" value="PAPs-like"/>
</dbReference>
<feature type="region of interest" description="Disordered" evidence="4">
    <location>
        <begin position="1"/>
        <end position="26"/>
    </location>
</feature>
<keyword evidence="3" id="KW-0732">Signal</keyword>
<dbReference type="InterPro" id="IPR004843">
    <property type="entry name" value="Calcineurin-like_PHP"/>
</dbReference>
<evidence type="ECO:0000313" key="7">
    <source>
        <dbReference type="Proteomes" id="UP000242715"/>
    </source>
</evidence>
<evidence type="ECO:0000313" key="6">
    <source>
        <dbReference type="EMBL" id="GAU21370.1"/>
    </source>
</evidence>
<dbReference type="InterPro" id="IPR029052">
    <property type="entry name" value="Metallo-depent_PP-like"/>
</dbReference>
<dbReference type="PANTHER" id="PTHR22953">
    <property type="entry name" value="ACID PHOSPHATASE RELATED"/>
    <property type="match status" value="1"/>
</dbReference>
<gene>
    <name evidence="6" type="ORF">TSUD_189570</name>
</gene>